<proteinExistence type="predicted"/>
<dbReference type="PANTHER" id="PTHR43656:SF2">
    <property type="entry name" value="BINDING OXIDOREDUCTASE, PUTATIVE (AFU_ORTHOLOGUE AFUA_2G08260)-RELATED"/>
    <property type="match status" value="1"/>
</dbReference>
<organism evidence="4 5">
    <name type="scientific">Thermaurantimonas aggregans</name>
    <dbReference type="NCBI Taxonomy" id="2173829"/>
    <lineage>
        <taxon>Bacteria</taxon>
        <taxon>Pseudomonadati</taxon>
        <taxon>Bacteroidota</taxon>
        <taxon>Flavobacteriia</taxon>
        <taxon>Flavobacteriales</taxon>
        <taxon>Schleiferiaceae</taxon>
        <taxon>Thermaurantimonas</taxon>
    </lineage>
</organism>
<name>A0A401XLW1_9FLAO</name>
<dbReference type="GO" id="GO:0016491">
    <property type="term" value="F:oxidoreductase activity"/>
    <property type="evidence" value="ECO:0007669"/>
    <property type="project" value="UniProtKB-KW"/>
</dbReference>
<dbReference type="EMBL" id="BHZE01000014">
    <property type="protein sequence ID" value="GCD77982.1"/>
    <property type="molecule type" value="Genomic_DNA"/>
</dbReference>
<dbReference type="GO" id="GO:0010181">
    <property type="term" value="F:FMN binding"/>
    <property type="evidence" value="ECO:0007669"/>
    <property type="project" value="InterPro"/>
</dbReference>
<evidence type="ECO:0000256" key="2">
    <source>
        <dbReference type="ARBA" id="ARBA00023002"/>
    </source>
</evidence>
<dbReference type="InterPro" id="IPR013785">
    <property type="entry name" value="Aldolase_TIM"/>
</dbReference>
<evidence type="ECO:0000256" key="1">
    <source>
        <dbReference type="ARBA" id="ARBA00022630"/>
    </source>
</evidence>
<keyword evidence="1" id="KW-0285">Flavoprotein</keyword>
<dbReference type="Pfam" id="PF00724">
    <property type="entry name" value="Oxidored_FMN"/>
    <property type="match status" value="1"/>
</dbReference>
<accession>A0A401XLW1</accession>
<evidence type="ECO:0000313" key="5">
    <source>
        <dbReference type="Proteomes" id="UP000286715"/>
    </source>
</evidence>
<feature type="domain" description="NADH:flavin oxidoreductase/NADH oxidase N-terminal" evidence="3">
    <location>
        <begin position="1"/>
        <end position="307"/>
    </location>
</feature>
<dbReference type="InterPro" id="IPR051799">
    <property type="entry name" value="NADH_flavin_oxidoreductase"/>
</dbReference>
<keyword evidence="2" id="KW-0560">Oxidoreductase</keyword>
<keyword evidence="5" id="KW-1185">Reference proteome</keyword>
<evidence type="ECO:0000259" key="3">
    <source>
        <dbReference type="Pfam" id="PF00724"/>
    </source>
</evidence>
<protein>
    <submittedName>
        <fullName evidence="4">Putative NADH-dependent flavin oxidoreductase YqiG</fullName>
    </submittedName>
</protein>
<dbReference type="SUPFAM" id="SSF51395">
    <property type="entry name" value="FMN-linked oxidoreductases"/>
    <property type="match status" value="1"/>
</dbReference>
<dbReference type="PANTHER" id="PTHR43656">
    <property type="entry name" value="BINDING OXIDOREDUCTASE, PUTATIVE (AFU_ORTHOLOGUE AFUA_2G08260)-RELATED"/>
    <property type="match status" value="1"/>
</dbReference>
<dbReference type="Proteomes" id="UP000286715">
    <property type="component" value="Unassembled WGS sequence"/>
</dbReference>
<dbReference type="AlphaFoldDB" id="A0A401XLW1"/>
<reference evidence="4 5" key="1">
    <citation type="submission" date="2018-11" db="EMBL/GenBank/DDBJ databases">
        <title>Schleiferia aggregans sp. nov., a moderately thermophilic heterotrophic bacterium isolated from microbial mats at a terrestrial hot spring.</title>
        <authorList>
            <person name="Iino T."/>
            <person name="Ohkuma M."/>
            <person name="Haruta S."/>
        </authorList>
    </citation>
    <scope>NUCLEOTIDE SEQUENCE [LARGE SCALE GENOMIC DNA]</scope>
    <source>
        <strain evidence="4 5">LA</strain>
    </source>
</reference>
<sequence>MTNQQSHADGTASEEEIRFLSMRAQGGFGTVVTCAMYVQQDGKAWQGQMGISEDAHIAGLRKLTEAIRAHGSLSIAQLFHAGSRADASLNGGRVWSASDIFHPAKGHQIAVEGCEEDIQGVIQAFERAAIRAAEAGFDGVEIHAAHGYLIHQFLSATTNRRTDQWGGDAEKRRRFLKEILNAVQKHLKGQLVVGVRISPEDFSFFSGIDFDESLETAQQLFTLEVDYVDISLWDALKRPNKYPEGPPAISYFSQLRGSSPTLLRTAGNIWTHEQGDQLFSLGTDLLAVGRAAIAHHDLPKRWASNLALHYPPYSAEHLMREGLSMPFVRYMKRWPNFVKEEIALNEQ</sequence>
<comment type="caution">
    <text evidence="4">The sequence shown here is derived from an EMBL/GenBank/DDBJ whole genome shotgun (WGS) entry which is preliminary data.</text>
</comment>
<dbReference type="Gene3D" id="3.20.20.70">
    <property type="entry name" value="Aldolase class I"/>
    <property type="match status" value="1"/>
</dbReference>
<evidence type="ECO:0000313" key="4">
    <source>
        <dbReference type="EMBL" id="GCD77982.1"/>
    </source>
</evidence>
<gene>
    <name evidence="4" type="primary">yqiG</name>
    <name evidence="4" type="ORF">JCM31826_14640</name>
</gene>
<dbReference type="CDD" id="cd02803">
    <property type="entry name" value="OYE_like_FMN_family"/>
    <property type="match status" value="1"/>
</dbReference>
<dbReference type="InterPro" id="IPR001155">
    <property type="entry name" value="OxRdtase_FMN_N"/>
</dbReference>